<dbReference type="EMBL" id="CP010849">
    <property type="protein sequence ID" value="AJP05303.1"/>
    <property type="molecule type" value="Genomic_DNA"/>
</dbReference>
<feature type="compositionally biased region" description="Basic and acidic residues" evidence="1">
    <location>
        <begin position="16"/>
        <end position="27"/>
    </location>
</feature>
<organism evidence="2 3">
    <name type="scientific">Streptomyces cyaneogriseus subsp. noncyanogenus</name>
    <dbReference type="NCBI Taxonomy" id="477245"/>
    <lineage>
        <taxon>Bacteria</taxon>
        <taxon>Bacillati</taxon>
        <taxon>Actinomycetota</taxon>
        <taxon>Actinomycetes</taxon>
        <taxon>Kitasatosporales</taxon>
        <taxon>Streptomycetaceae</taxon>
        <taxon>Streptomyces</taxon>
    </lineage>
</organism>
<proteinExistence type="predicted"/>
<sequence length="73" mass="7920">MSTTQPDASRPSGARTYDDRVTPDKLLHTRNGTEVSPEDLVLAAGRDITPHNLEWAKRKLAAEGPAAVDKLLP</sequence>
<dbReference type="RefSeq" id="WP_044386906.1">
    <property type="nucleotide sequence ID" value="NZ_CP010849.1"/>
</dbReference>
<reference evidence="2 3" key="1">
    <citation type="submission" date="2015-02" db="EMBL/GenBank/DDBJ databases">
        <title>Genome sequence of thermotolerant Streptomyces cyaneogriseus subsp. Noncyanogenus NMWT1, the producer of nematocidal antibiotics nemadectin.</title>
        <authorList>
            <person name="Wang H."/>
            <person name="Li C."/>
            <person name="Xiang W."/>
            <person name="Wang X."/>
        </authorList>
    </citation>
    <scope>NUCLEOTIDE SEQUENCE [LARGE SCALE GENOMIC DNA]</scope>
    <source>
        <strain evidence="2 3">NMWT 1</strain>
    </source>
</reference>
<dbReference type="HOGENOM" id="CLU_203318_0_0_11"/>
<name>A0A0C5G5M3_9ACTN</name>
<evidence type="ECO:0000256" key="1">
    <source>
        <dbReference type="SAM" id="MobiDB-lite"/>
    </source>
</evidence>
<accession>A0A0C5G5M3</accession>
<gene>
    <name evidence="2" type="ORF">TU94_31635</name>
</gene>
<protein>
    <submittedName>
        <fullName evidence="2">Uncharacterized protein</fullName>
    </submittedName>
</protein>
<feature type="region of interest" description="Disordered" evidence="1">
    <location>
        <begin position="1"/>
        <end position="33"/>
    </location>
</feature>
<evidence type="ECO:0000313" key="2">
    <source>
        <dbReference type="EMBL" id="AJP05303.1"/>
    </source>
</evidence>
<dbReference type="OrthoDB" id="3400680at2"/>
<keyword evidence="3" id="KW-1185">Reference proteome</keyword>
<dbReference type="AlphaFoldDB" id="A0A0C5G5M3"/>
<dbReference type="PATRIC" id="fig|477245.3.peg.6737"/>
<dbReference type="Proteomes" id="UP000032234">
    <property type="component" value="Chromosome"/>
</dbReference>
<dbReference type="KEGG" id="scw:TU94_31635"/>
<dbReference type="STRING" id="477245.TU94_31635"/>
<evidence type="ECO:0000313" key="3">
    <source>
        <dbReference type="Proteomes" id="UP000032234"/>
    </source>
</evidence>